<keyword evidence="1" id="KW-0472">Membrane</keyword>
<proteinExistence type="predicted"/>
<comment type="caution">
    <text evidence="2">The sequence shown here is derived from an EMBL/GenBank/DDBJ whole genome shotgun (WGS) entry which is preliminary data.</text>
</comment>
<feature type="transmembrane region" description="Helical" evidence="1">
    <location>
        <begin position="20"/>
        <end position="37"/>
    </location>
</feature>
<sequence length="116" mass="12171">MDSATRAAIALGRGNHFFNVMRTALFVLFGTLVLIATTDTGPYDLALGAVIVSAALYGGLAGDSALRDLTAINKDMNEEDAASNFGRSANGAPMMLYRVITALVYIVMALAQLNAL</sequence>
<keyword evidence="3" id="KW-1185">Reference proteome</keyword>
<keyword evidence="1" id="KW-0812">Transmembrane</keyword>
<dbReference type="RefSeq" id="WP_213888815.1">
    <property type="nucleotide sequence ID" value="NZ_JAGFNU010000005.1"/>
</dbReference>
<dbReference type="EMBL" id="JBHMEA010000016">
    <property type="protein sequence ID" value="MFB9231387.1"/>
    <property type="molecule type" value="Genomic_DNA"/>
</dbReference>
<gene>
    <name evidence="2" type="ORF">ACFFUT_06250</name>
</gene>
<dbReference type="Proteomes" id="UP001589683">
    <property type="component" value="Unassembled WGS sequence"/>
</dbReference>
<feature type="transmembrane region" description="Helical" evidence="1">
    <location>
        <begin position="95"/>
        <end position="113"/>
    </location>
</feature>
<organism evidence="2 3">
    <name type="scientific">Pseudohalocynthiibacter aestuariivivens</name>
    <dbReference type="NCBI Taxonomy" id="1591409"/>
    <lineage>
        <taxon>Bacteria</taxon>
        <taxon>Pseudomonadati</taxon>
        <taxon>Pseudomonadota</taxon>
        <taxon>Alphaproteobacteria</taxon>
        <taxon>Rhodobacterales</taxon>
        <taxon>Paracoccaceae</taxon>
        <taxon>Pseudohalocynthiibacter</taxon>
    </lineage>
</organism>
<evidence type="ECO:0000313" key="2">
    <source>
        <dbReference type="EMBL" id="MFB9231387.1"/>
    </source>
</evidence>
<protein>
    <submittedName>
        <fullName evidence="2">Uncharacterized protein</fullName>
    </submittedName>
</protein>
<name>A0ABV5JFV3_9RHOB</name>
<accession>A0ABV5JFV3</accession>
<evidence type="ECO:0000256" key="1">
    <source>
        <dbReference type="SAM" id="Phobius"/>
    </source>
</evidence>
<feature type="transmembrane region" description="Helical" evidence="1">
    <location>
        <begin position="43"/>
        <end position="66"/>
    </location>
</feature>
<evidence type="ECO:0000313" key="3">
    <source>
        <dbReference type="Proteomes" id="UP001589683"/>
    </source>
</evidence>
<reference evidence="2 3" key="1">
    <citation type="submission" date="2024-09" db="EMBL/GenBank/DDBJ databases">
        <authorList>
            <person name="Sun Q."/>
            <person name="Mori K."/>
        </authorList>
    </citation>
    <scope>NUCLEOTIDE SEQUENCE [LARGE SCALE GENOMIC DNA]</scope>
    <source>
        <strain evidence="2 3">CECT 8726</strain>
    </source>
</reference>
<keyword evidence="1" id="KW-1133">Transmembrane helix</keyword>